<accession>A0A382TRH2</accession>
<dbReference type="Pfam" id="PF19451">
    <property type="entry name" value="DUF5989"/>
    <property type="match status" value="1"/>
</dbReference>
<feature type="non-terminal residue" evidence="2">
    <location>
        <position position="40"/>
    </location>
</feature>
<dbReference type="EMBL" id="UINC01138270">
    <property type="protein sequence ID" value="SVD24111.1"/>
    <property type="molecule type" value="Genomic_DNA"/>
</dbReference>
<reference evidence="2" key="1">
    <citation type="submission" date="2018-05" db="EMBL/GenBank/DDBJ databases">
        <authorList>
            <person name="Lanie J.A."/>
            <person name="Ng W.-L."/>
            <person name="Kazmierczak K.M."/>
            <person name="Andrzejewski T.M."/>
            <person name="Davidsen T.M."/>
            <person name="Wayne K.J."/>
            <person name="Tettelin H."/>
            <person name="Glass J.I."/>
            <person name="Rusch D."/>
            <person name="Podicherti R."/>
            <person name="Tsui H.-C.T."/>
            <person name="Winkler M.E."/>
        </authorList>
    </citation>
    <scope>NUCLEOTIDE SEQUENCE</scope>
</reference>
<keyword evidence="1" id="KW-0812">Transmembrane</keyword>
<dbReference type="InterPro" id="IPR046031">
    <property type="entry name" value="DUF5989"/>
</dbReference>
<evidence type="ECO:0000313" key="2">
    <source>
        <dbReference type="EMBL" id="SVD24111.1"/>
    </source>
</evidence>
<gene>
    <name evidence="2" type="ORF">METZ01_LOCUS376965</name>
</gene>
<feature type="transmembrane region" description="Helical" evidence="1">
    <location>
        <begin position="17"/>
        <end position="35"/>
    </location>
</feature>
<protein>
    <recommendedName>
        <fullName evidence="3">Polysaccharide chain length determinant N-terminal domain-containing protein</fullName>
    </recommendedName>
</protein>
<dbReference type="AlphaFoldDB" id="A0A382TRH2"/>
<proteinExistence type="predicted"/>
<name>A0A382TRH2_9ZZZZ</name>
<keyword evidence="1" id="KW-1133">Transmembrane helix</keyword>
<evidence type="ECO:0000256" key="1">
    <source>
        <dbReference type="SAM" id="Phobius"/>
    </source>
</evidence>
<sequence length="40" mass="4586">MEFIKELWSFLKERKKLWLLPIIAVMALLGGLLVLSQGSI</sequence>
<keyword evidence="1" id="KW-0472">Membrane</keyword>
<evidence type="ECO:0008006" key="3">
    <source>
        <dbReference type="Google" id="ProtNLM"/>
    </source>
</evidence>
<organism evidence="2">
    <name type="scientific">marine metagenome</name>
    <dbReference type="NCBI Taxonomy" id="408172"/>
    <lineage>
        <taxon>unclassified sequences</taxon>
        <taxon>metagenomes</taxon>
        <taxon>ecological metagenomes</taxon>
    </lineage>
</organism>